<name>A0A182EZU9_ONCOC</name>
<dbReference type="STRING" id="42157.A0A182EZU9"/>
<reference evidence="1 2" key="2">
    <citation type="submission" date="2018-08" db="EMBL/GenBank/DDBJ databases">
        <authorList>
            <person name="Laetsch R D."/>
            <person name="Stevens L."/>
            <person name="Kumar S."/>
            <person name="Blaxter L. M."/>
        </authorList>
    </citation>
    <scope>NUCLEOTIDE SEQUENCE [LARGE SCALE GENOMIC DNA]</scope>
</reference>
<reference evidence="3" key="1">
    <citation type="submission" date="2016-06" db="UniProtKB">
        <authorList>
            <consortium name="WormBaseParasite"/>
        </authorList>
    </citation>
    <scope>IDENTIFICATION</scope>
</reference>
<dbReference type="PANTHER" id="PTHR47331:SF1">
    <property type="entry name" value="GAG-LIKE PROTEIN"/>
    <property type="match status" value="1"/>
</dbReference>
<organism evidence="3">
    <name type="scientific">Onchocerca ochengi</name>
    <name type="common">Filarial nematode worm</name>
    <dbReference type="NCBI Taxonomy" id="42157"/>
    <lineage>
        <taxon>Eukaryota</taxon>
        <taxon>Metazoa</taxon>
        <taxon>Ecdysozoa</taxon>
        <taxon>Nematoda</taxon>
        <taxon>Chromadorea</taxon>
        <taxon>Rhabditida</taxon>
        <taxon>Spirurina</taxon>
        <taxon>Spiruromorpha</taxon>
        <taxon>Filarioidea</taxon>
        <taxon>Onchocercidae</taxon>
        <taxon>Onchocerca</taxon>
    </lineage>
</organism>
<sequence>ESPNADDDDEALNHFKRTITKQNERYQLCWPWKHSEHVLSNNYGLCSGRLKSLVKRLKQNSILGSYHETIEEQLRYDIIEEVHPNDEIGIVHYLPHHEVLTPSKATTKLRIVYDAAAHLNGIKSLNESL</sequence>
<dbReference type="Proteomes" id="UP000271087">
    <property type="component" value="Unassembled WGS sequence"/>
</dbReference>
<dbReference type="AlphaFoldDB" id="A0A182EZU9"/>
<dbReference type="EMBL" id="UYRW01017953">
    <property type="protein sequence ID" value="VDN04708.1"/>
    <property type="molecule type" value="Genomic_DNA"/>
</dbReference>
<dbReference type="OrthoDB" id="5864674at2759"/>
<proteinExistence type="predicted"/>
<gene>
    <name evidence="1" type="ORF">NOO_LOCUS13711</name>
</gene>
<evidence type="ECO:0000313" key="3">
    <source>
        <dbReference type="WBParaSite" id="nOo.2.0.1.t13711-RA"/>
    </source>
</evidence>
<keyword evidence="2" id="KW-1185">Reference proteome</keyword>
<dbReference type="WBParaSite" id="nOo.2.0.1.t13711-RA">
    <property type="protein sequence ID" value="nOo.2.0.1.t13711-RA"/>
    <property type="gene ID" value="nOo.2.0.1.g13711"/>
</dbReference>
<protein>
    <submittedName>
        <fullName evidence="3">OTU domain-containing protein</fullName>
    </submittedName>
</protein>
<accession>A0A182EZU9</accession>
<evidence type="ECO:0000313" key="1">
    <source>
        <dbReference type="EMBL" id="VDN04708.1"/>
    </source>
</evidence>
<evidence type="ECO:0000313" key="2">
    <source>
        <dbReference type="Proteomes" id="UP000271087"/>
    </source>
</evidence>
<dbReference type="PANTHER" id="PTHR47331">
    <property type="entry name" value="PHD-TYPE DOMAIN-CONTAINING PROTEIN"/>
    <property type="match status" value="1"/>
</dbReference>